<sequence length="89" mass="9624">MGEPAGDALRLVRVVPQIGRGSLLLQLGDLLAQGVEVEHVLDASQRAAKLVDLFGWIDDCHVCKGYANRRPCQAARLGSMCIDRIGRLA</sequence>
<dbReference type="EMBL" id="BOOB01000039">
    <property type="protein sequence ID" value="GIH34838.1"/>
    <property type="molecule type" value="Genomic_DNA"/>
</dbReference>
<keyword evidence="2" id="KW-1185">Reference proteome</keyword>
<reference evidence="1 2" key="1">
    <citation type="submission" date="2021-01" db="EMBL/GenBank/DDBJ databases">
        <title>Whole genome shotgun sequence of Microbispora amethystogenes NBRC 101907.</title>
        <authorList>
            <person name="Komaki H."/>
            <person name="Tamura T."/>
        </authorList>
    </citation>
    <scope>NUCLEOTIDE SEQUENCE [LARGE SCALE GENOMIC DNA]</scope>
    <source>
        <strain evidence="1 2">NBRC 101907</strain>
    </source>
</reference>
<dbReference type="Proteomes" id="UP000651728">
    <property type="component" value="Unassembled WGS sequence"/>
</dbReference>
<evidence type="ECO:0008006" key="3">
    <source>
        <dbReference type="Google" id="ProtNLM"/>
    </source>
</evidence>
<name>A0ABQ4FJ88_9ACTN</name>
<evidence type="ECO:0000313" key="2">
    <source>
        <dbReference type="Proteomes" id="UP000651728"/>
    </source>
</evidence>
<evidence type="ECO:0000313" key="1">
    <source>
        <dbReference type="EMBL" id="GIH34838.1"/>
    </source>
</evidence>
<comment type="caution">
    <text evidence="1">The sequence shown here is derived from an EMBL/GenBank/DDBJ whole genome shotgun (WGS) entry which is preliminary data.</text>
</comment>
<proteinExistence type="predicted"/>
<gene>
    <name evidence="1" type="ORF">Mam01_50020</name>
</gene>
<organism evidence="1 2">
    <name type="scientific">Microbispora amethystogenes</name>
    <dbReference type="NCBI Taxonomy" id="1427754"/>
    <lineage>
        <taxon>Bacteria</taxon>
        <taxon>Bacillati</taxon>
        <taxon>Actinomycetota</taxon>
        <taxon>Actinomycetes</taxon>
        <taxon>Streptosporangiales</taxon>
        <taxon>Streptosporangiaceae</taxon>
        <taxon>Microbispora</taxon>
    </lineage>
</organism>
<protein>
    <recommendedName>
        <fullName evidence="3">Resolvase/invertase-type recombinase catalytic domain-containing protein</fullName>
    </recommendedName>
</protein>
<accession>A0ABQ4FJ88</accession>